<evidence type="ECO:0000313" key="2">
    <source>
        <dbReference type="EMBL" id="RNA32310.1"/>
    </source>
</evidence>
<dbReference type="OrthoDB" id="10570736at2759"/>
<evidence type="ECO:0000313" key="3">
    <source>
        <dbReference type="Proteomes" id="UP000276133"/>
    </source>
</evidence>
<feature type="region of interest" description="Disordered" evidence="1">
    <location>
        <begin position="1"/>
        <end position="126"/>
    </location>
</feature>
<keyword evidence="3" id="KW-1185">Reference proteome</keyword>
<feature type="compositionally biased region" description="Polar residues" evidence="1">
    <location>
        <begin position="236"/>
        <end position="256"/>
    </location>
</feature>
<dbReference type="AlphaFoldDB" id="A0A3M7S9T5"/>
<proteinExistence type="predicted"/>
<dbReference type="Proteomes" id="UP000276133">
    <property type="component" value="Unassembled WGS sequence"/>
</dbReference>
<dbReference type="EMBL" id="REGN01001817">
    <property type="protein sequence ID" value="RNA32310.1"/>
    <property type="molecule type" value="Genomic_DNA"/>
</dbReference>
<feature type="compositionally biased region" description="Basic and acidic residues" evidence="1">
    <location>
        <begin position="72"/>
        <end position="99"/>
    </location>
</feature>
<organism evidence="2 3">
    <name type="scientific">Brachionus plicatilis</name>
    <name type="common">Marine rotifer</name>
    <name type="synonym">Brachionus muelleri</name>
    <dbReference type="NCBI Taxonomy" id="10195"/>
    <lineage>
        <taxon>Eukaryota</taxon>
        <taxon>Metazoa</taxon>
        <taxon>Spiralia</taxon>
        <taxon>Gnathifera</taxon>
        <taxon>Rotifera</taxon>
        <taxon>Eurotatoria</taxon>
        <taxon>Monogononta</taxon>
        <taxon>Pseudotrocha</taxon>
        <taxon>Ploima</taxon>
        <taxon>Brachionidae</taxon>
        <taxon>Brachionus</taxon>
    </lineage>
</organism>
<sequence>SLDKKPKEGILKKPAQHPPLSRNSSLSRSTLSPKGNNRPNCVKKTSRNVSPCDNSLMTGSLNLPNRSLPDSFQRRKMYDPAKSVQADKEKKQKEMENKKVLASNSANDFNDFDSMSESSYNSLPHQQIDSSNQTYEKILQSTLQRLCIRLIQMSTGVLDKIGDNRVNLCDSVQCLNSCSELERMQILTKLVNNMQVIHDNMQMMDHTLSNQKMEDSYIKELTKIRQEVDLLKQTARRSPSNQSARSSLLNNSFETN</sequence>
<feature type="compositionally biased region" description="Polar residues" evidence="1">
    <location>
        <begin position="47"/>
        <end position="70"/>
    </location>
</feature>
<feature type="compositionally biased region" description="Low complexity" evidence="1">
    <location>
        <begin position="18"/>
        <end position="33"/>
    </location>
</feature>
<accession>A0A3M7S9T5</accession>
<protein>
    <submittedName>
        <fullName evidence="2">Uncharacterized protein</fullName>
    </submittedName>
</protein>
<name>A0A3M7S9T5_BRAPC</name>
<feature type="region of interest" description="Disordered" evidence="1">
    <location>
        <begin position="234"/>
        <end position="256"/>
    </location>
</feature>
<evidence type="ECO:0000256" key="1">
    <source>
        <dbReference type="SAM" id="MobiDB-lite"/>
    </source>
</evidence>
<gene>
    <name evidence="2" type="ORF">BpHYR1_012240</name>
</gene>
<feature type="compositionally biased region" description="Basic and acidic residues" evidence="1">
    <location>
        <begin position="1"/>
        <end position="11"/>
    </location>
</feature>
<comment type="caution">
    <text evidence="2">The sequence shown here is derived from an EMBL/GenBank/DDBJ whole genome shotgun (WGS) entry which is preliminary data.</text>
</comment>
<feature type="non-terminal residue" evidence="2">
    <location>
        <position position="1"/>
    </location>
</feature>
<feature type="compositionally biased region" description="Polar residues" evidence="1">
    <location>
        <begin position="102"/>
        <end position="126"/>
    </location>
</feature>
<reference evidence="2 3" key="1">
    <citation type="journal article" date="2018" name="Sci. Rep.">
        <title>Genomic signatures of local adaptation to the degree of environmental predictability in rotifers.</title>
        <authorList>
            <person name="Franch-Gras L."/>
            <person name="Hahn C."/>
            <person name="Garcia-Roger E.M."/>
            <person name="Carmona M.J."/>
            <person name="Serra M."/>
            <person name="Gomez A."/>
        </authorList>
    </citation>
    <scope>NUCLEOTIDE SEQUENCE [LARGE SCALE GENOMIC DNA]</scope>
    <source>
        <strain evidence="2">HYR1</strain>
    </source>
</reference>